<gene>
    <name evidence="1" type="primary">YPR101W</name>
    <name evidence="1" type="ORF">SKUD_169303</name>
</gene>
<protein>
    <submittedName>
        <fullName evidence="1">SNT309-like protein</fullName>
    </submittedName>
</protein>
<proteinExistence type="predicted"/>
<sequence length="215" mass="25435">MGPRWKECRTNDNKLIRCLDIMDYFKFMNEEEIPDRFREKIDGLVTKEFANIKKEHVHPEVRDILAKSRGSAKSIEGFSEELKNLQRCGNDKKRTSGYDDYDDDDTLFLQEYKNKYPRIDTSRYVPHASADTSLLGIASSYLKHQEIILRTLLPQTISNQWMINNDQIQQTSRIVEDMSSQQRKQISDLETYREGLQRRYEPMFSKVTGRNEENH</sequence>
<dbReference type="EMBL" id="AACI03000810">
    <property type="protein sequence ID" value="EJT43414.1"/>
    <property type="molecule type" value="Genomic_DNA"/>
</dbReference>
<dbReference type="Proteomes" id="UP000002753">
    <property type="component" value="Unassembled WGS sequence"/>
</dbReference>
<name>J6EHF5_SACK1</name>
<keyword evidence="2" id="KW-1185">Reference proteome</keyword>
<dbReference type="STRING" id="226230.J6EHF5"/>
<accession>J6EHF5</accession>
<reference evidence="1 2" key="1">
    <citation type="journal article" date="2003" name="Science">
        <title>Finding functional features in Saccharomyces genomes by phylogenetic footprinting.</title>
        <authorList>
            <person name="Cliften P.F."/>
            <person name="Sudarsanam P."/>
            <person name="Desikan A."/>
            <person name="Fulton L."/>
            <person name="Fulton B."/>
            <person name="Majors J."/>
            <person name="Waterston R."/>
            <person name="Cohen B.A."/>
            <person name="Johnston M."/>
        </authorList>
    </citation>
    <scope>NUCLEOTIDE SEQUENCE [LARGE SCALE GENOMIC DNA]</scope>
    <source>
        <strain evidence="2">ATCC MYA-4449 / AS 2.2408 / CBS 8840 / NBRC 1802 / NCYC 2889</strain>
    </source>
</reference>
<evidence type="ECO:0000313" key="2">
    <source>
        <dbReference type="Proteomes" id="UP000002753"/>
    </source>
</evidence>
<dbReference type="AlphaFoldDB" id="J6EHF5"/>
<comment type="caution">
    <text evidence="1">The sequence shown here is derived from an EMBL/GenBank/DDBJ whole genome shotgun (WGS) entry which is preliminary data.</text>
</comment>
<organism evidence="1 2">
    <name type="scientific">Saccharomyces kudriavzevii (strain ATCC MYA-4449 / AS 2.2408 / CBS 8840 / NBRC 1802 / NCYC 2889)</name>
    <name type="common">Yeast</name>
    <dbReference type="NCBI Taxonomy" id="226230"/>
    <lineage>
        <taxon>Eukaryota</taxon>
        <taxon>Fungi</taxon>
        <taxon>Dikarya</taxon>
        <taxon>Ascomycota</taxon>
        <taxon>Saccharomycotina</taxon>
        <taxon>Saccharomycetes</taxon>
        <taxon>Saccharomycetales</taxon>
        <taxon>Saccharomycetaceae</taxon>
        <taxon>Saccharomyces</taxon>
    </lineage>
</organism>
<dbReference type="HOGENOM" id="CLU_119596_0_0_1"/>
<reference evidence="2" key="2">
    <citation type="journal article" date="2011" name="G3 (Bethesda)">
        <title>The awesome power of yeast evolutionary genetics: New genome sequences and strain resources for the Saccharomyces sensu stricto genus.</title>
        <authorList>
            <person name="Scannell D.R."/>
            <person name="Zill O.A."/>
            <person name="Rokas A."/>
            <person name="Payen C."/>
            <person name="Dunham M.J."/>
            <person name="Eisen M.B."/>
            <person name="Rine J."/>
            <person name="Johnston M."/>
            <person name="Hittinger C.T."/>
        </authorList>
    </citation>
    <scope>GENOME REANNOTATION</scope>
    <source>
        <strain evidence="2">ATCC MYA-4449 / AS 2.2408 / CBS 8840 / NBRC 1802 / NCYC 2889</strain>
    </source>
</reference>
<evidence type="ECO:0000313" key="1">
    <source>
        <dbReference type="EMBL" id="EJT43414.1"/>
    </source>
</evidence>